<proteinExistence type="predicted"/>
<comment type="caution">
    <text evidence="2">The sequence shown here is derived from an EMBL/GenBank/DDBJ whole genome shotgun (WGS) entry which is preliminary data.</text>
</comment>
<keyword evidence="1" id="KW-1133">Transmembrane helix</keyword>
<keyword evidence="1" id="KW-0812">Transmembrane</keyword>
<evidence type="ECO:0000313" key="2">
    <source>
        <dbReference type="EMBL" id="GLY89521.1"/>
    </source>
</evidence>
<sequence>MADKTRDPAMIEREIELTRQELARSVDLLAERLSPKRVAQRGVAKAKEEAGNVATDIKTIVRRESAERLSPLTGPVLIGAGLLAAGVALRLLLRRGKQDC</sequence>
<accession>A0A9W6S9C8</accession>
<evidence type="ECO:0000313" key="3">
    <source>
        <dbReference type="Proteomes" id="UP001165074"/>
    </source>
</evidence>
<feature type="transmembrane region" description="Helical" evidence="1">
    <location>
        <begin position="72"/>
        <end position="93"/>
    </location>
</feature>
<dbReference type="Pfam" id="PF12277">
    <property type="entry name" value="DUF3618"/>
    <property type="match status" value="1"/>
</dbReference>
<name>A0A9W6S9C8_9ACTN</name>
<organism evidence="2 3">
    <name type="scientific">Actinoallomurus iriomotensis</name>
    <dbReference type="NCBI Taxonomy" id="478107"/>
    <lineage>
        <taxon>Bacteria</taxon>
        <taxon>Bacillati</taxon>
        <taxon>Actinomycetota</taxon>
        <taxon>Actinomycetes</taxon>
        <taxon>Streptosporangiales</taxon>
        <taxon>Thermomonosporaceae</taxon>
        <taxon>Actinoallomurus</taxon>
    </lineage>
</organism>
<gene>
    <name evidence="2" type="ORF">Airi02_074500</name>
</gene>
<keyword evidence="1" id="KW-0472">Membrane</keyword>
<dbReference type="InterPro" id="IPR022062">
    <property type="entry name" value="DUF3618"/>
</dbReference>
<reference evidence="2" key="1">
    <citation type="submission" date="2023-03" db="EMBL/GenBank/DDBJ databases">
        <title>Actinoallomurus iriomotensis NBRC 103684.</title>
        <authorList>
            <person name="Ichikawa N."/>
            <person name="Sato H."/>
            <person name="Tonouchi N."/>
        </authorList>
    </citation>
    <scope>NUCLEOTIDE SEQUENCE</scope>
    <source>
        <strain evidence="2">NBRC 103684</strain>
    </source>
</reference>
<evidence type="ECO:0000256" key="1">
    <source>
        <dbReference type="SAM" id="Phobius"/>
    </source>
</evidence>
<dbReference type="Proteomes" id="UP001165074">
    <property type="component" value="Unassembled WGS sequence"/>
</dbReference>
<protein>
    <recommendedName>
        <fullName evidence="4">DUF3618 domain-containing protein</fullName>
    </recommendedName>
</protein>
<dbReference type="EMBL" id="BSTK01000013">
    <property type="protein sequence ID" value="GLY89521.1"/>
    <property type="molecule type" value="Genomic_DNA"/>
</dbReference>
<evidence type="ECO:0008006" key="4">
    <source>
        <dbReference type="Google" id="ProtNLM"/>
    </source>
</evidence>
<keyword evidence="3" id="KW-1185">Reference proteome</keyword>
<dbReference type="AlphaFoldDB" id="A0A9W6S9C8"/>